<feature type="non-terminal residue" evidence="1">
    <location>
        <position position="102"/>
    </location>
</feature>
<sequence length="102" mass="11629">MSVSGVLMNMFTQYGCCDTLVSEKGSRFTATKNRGLQFTPNFVQHCHSICYKANTIHEKSLQQLTYWSIQLCSKYSVFTDLNSVLLVFLHTSFTILECFAKP</sequence>
<dbReference type="Proteomes" id="UP001164746">
    <property type="component" value="Chromosome 10"/>
</dbReference>
<name>A0ABY7F129_MYAAR</name>
<evidence type="ECO:0000313" key="2">
    <source>
        <dbReference type="Proteomes" id="UP001164746"/>
    </source>
</evidence>
<dbReference type="EMBL" id="CP111021">
    <property type="protein sequence ID" value="WAR15885.1"/>
    <property type="molecule type" value="Genomic_DNA"/>
</dbReference>
<evidence type="ECO:0000313" key="1">
    <source>
        <dbReference type="EMBL" id="WAR15885.1"/>
    </source>
</evidence>
<protein>
    <submittedName>
        <fullName evidence="1">Uncharacterized protein</fullName>
    </submittedName>
</protein>
<reference evidence="1" key="1">
    <citation type="submission" date="2022-11" db="EMBL/GenBank/DDBJ databases">
        <title>Centuries of genome instability and evolution in soft-shell clam transmissible cancer (bioRxiv).</title>
        <authorList>
            <person name="Hart S.F.M."/>
            <person name="Yonemitsu M.A."/>
            <person name="Giersch R.M."/>
            <person name="Beal B.F."/>
            <person name="Arriagada G."/>
            <person name="Davis B.W."/>
            <person name="Ostrander E.A."/>
            <person name="Goff S.P."/>
            <person name="Metzger M.J."/>
        </authorList>
    </citation>
    <scope>NUCLEOTIDE SEQUENCE</scope>
    <source>
        <strain evidence="1">MELC-2E11</strain>
        <tissue evidence="1">Siphon/mantle</tissue>
    </source>
</reference>
<proteinExistence type="predicted"/>
<keyword evidence="2" id="KW-1185">Reference proteome</keyword>
<gene>
    <name evidence="1" type="ORF">MAR_030479</name>
</gene>
<organism evidence="1 2">
    <name type="scientific">Mya arenaria</name>
    <name type="common">Soft-shell clam</name>
    <dbReference type="NCBI Taxonomy" id="6604"/>
    <lineage>
        <taxon>Eukaryota</taxon>
        <taxon>Metazoa</taxon>
        <taxon>Spiralia</taxon>
        <taxon>Lophotrochozoa</taxon>
        <taxon>Mollusca</taxon>
        <taxon>Bivalvia</taxon>
        <taxon>Autobranchia</taxon>
        <taxon>Heteroconchia</taxon>
        <taxon>Euheterodonta</taxon>
        <taxon>Imparidentia</taxon>
        <taxon>Neoheterodontei</taxon>
        <taxon>Myida</taxon>
        <taxon>Myoidea</taxon>
        <taxon>Myidae</taxon>
        <taxon>Mya</taxon>
    </lineage>
</organism>
<accession>A0ABY7F129</accession>